<evidence type="ECO:0000313" key="2">
    <source>
        <dbReference type="EMBL" id="MQL90143.1"/>
    </source>
</evidence>
<keyword evidence="1" id="KW-0472">Membrane</keyword>
<evidence type="ECO:0000313" key="3">
    <source>
        <dbReference type="Proteomes" id="UP000652761"/>
    </source>
</evidence>
<keyword evidence="1" id="KW-0812">Transmembrane</keyword>
<proteinExistence type="predicted"/>
<feature type="transmembrane region" description="Helical" evidence="1">
    <location>
        <begin position="78"/>
        <end position="100"/>
    </location>
</feature>
<name>A0A843VCA5_COLES</name>
<protein>
    <submittedName>
        <fullName evidence="2">Uncharacterized protein</fullName>
    </submittedName>
</protein>
<keyword evidence="1" id="KW-1133">Transmembrane helix</keyword>
<accession>A0A843VCA5</accession>
<evidence type="ECO:0000256" key="1">
    <source>
        <dbReference type="SAM" id="Phobius"/>
    </source>
</evidence>
<keyword evidence="3" id="KW-1185">Reference proteome</keyword>
<feature type="transmembrane region" description="Helical" evidence="1">
    <location>
        <begin position="38"/>
        <end position="57"/>
    </location>
</feature>
<organism evidence="2 3">
    <name type="scientific">Colocasia esculenta</name>
    <name type="common">Wild taro</name>
    <name type="synonym">Arum esculentum</name>
    <dbReference type="NCBI Taxonomy" id="4460"/>
    <lineage>
        <taxon>Eukaryota</taxon>
        <taxon>Viridiplantae</taxon>
        <taxon>Streptophyta</taxon>
        <taxon>Embryophyta</taxon>
        <taxon>Tracheophyta</taxon>
        <taxon>Spermatophyta</taxon>
        <taxon>Magnoliopsida</taxon>
        <taxon>Liliopsida</taxon>
        <taxon>Araceae</taxon>
        <taxon>Aroideae</taxon>
        <taxon>Colocasieae</taxon>
        <taxon>Colocasia</taxon>
    </lineage>
</organism>
<dbReference type="Proteomes" id="UP000652761">
    <property type="component" value="Unassembled WGS sequence"/>
</dbReference>
<dbReference type="AlphaFoldDB" id="A0A843VCA5"/>
<sequence>MIKINNNGNDEANKKKNLVKKVRIRAMVGMFRSDPSTIFYYFLTLSYFSIIHPKINWPMHYFKGHHLGLSLSTACMQLTRLALNFSFYLHLYILIIYFHIFLEITSITFIIYVFIMILIFPQNLPVIFLKKIVPTV</sequence>
<dbReference type="EMBL" id="NMUH01001214">
    <property type="protein sequence ID" value="MQL90143.1"/>
    <property type="molecule type" value="Genomic_DNA"/>
</dbReference>
<comment type="caution">
    <text evidence="2">The sequence shown here is derived from an EMBL/GenBank/DDBJ whole genome shotgun (WGS) entry which is preliminary data.</text>
</comment>
<feature type="transmembrane region" description="Helical" evidence="1">
    <location>
        <begin position="106"/>
        <end position="129"/>
    </location>
</feature>
<reference evidence="2" key="1">
    <citation type="submission" date="2017-07" db="EMBL/GenBank/DDBJ databases">
        <title>Taro Niue Genome Assembly and Annotation.</title>
        <authorList>
            <person name="Atibalentja N."/>
            <person name="Keating K."/>
            <person name="Fields C.J."/>
        </authorList>
    </citation>
    <scope>NUCLEOTIDE SEQUENCE</scope>
    <source>
        <strain evidence="2">Niue_2</strain>
        <tissue evidence="2">Leaf</tissue>
    </source>
</reference>
<gene>
    <name evidence="2" type="ORF">Taro_022733</name>
</gene>